<dbReference type="Gene3D" id="3.30.720.110">
    <property type="match status" value="1"/>
</dbReference>
<dbReference type="AlphaFoldDB" id="A0A0F5ZP64"/>
<reference evidence="1 2" key="1">
    <citation type="submission" date="2015-03" db="EMBL/GenBank/DDBJ databases">
        <title>Draft genome of Stenotrophomonas maltophila isolated from urine specimen.</title>
        <authorList>
            <person name="Murugan N."/>
            <person name="Malathi J."/>
            <person name="Umashankar V."/>
            <person name="Madhavan H."/>
        </authorList>
    </citation>
    <scope>NUCLEOTIDE SEQUENCE [LARGE SCALE GENOMIC DNA]</scope>
    <source>
        <strain evidence="1 2">JMNMN1</strain>
    </source>
</reference>
<evidence type="ECO:0000313" key="2">
    <source>
        <dbReference type="Proteomes" id="UP000243478"/>
    </source>
</evidence>
<dbReference type="PANTHER" id="PTHR34109">
    <property type="entry name" value="BNAUNNG04460D PROTEIN-RELATED"/>
    <property type="match status" value="1"/>
</dbReference>
<dbReference type="Gene3D" id="3.30.720.120">
    <property type="match status" value="1"/>
</dbReference>
<evidence type="ECO:0000313" key="1">
    <source>
        <dbReference type="EMBL" id="KKD57488.1"/>
    </source>
</evidence>
<dbReference type="Proteomes" id="UP000243478">
    <property type="component" value="Unassembled WGS sequence"/>
</dbReference>
<dbReference type="PANTHER" id="PTHR34109:SF1">
    <property type="entry name" value="VOC DOMAIN-CONTAINING PROTEIN"/>
    <property type="match status" value="1"/>
</dbReference>
<gene>
    <name evidence="1" type="ORF">VM57_06045</name>
</gene>
<dbReference type="PATRIC" id="fig|40324.63.peg.2272"/>
<dbReference type="InterPro" id="IPR037523">
    <property type="entry name" value="VOC_core"/>
</dbReference>
<comment type="caution">
    <text evidence="1">The sequence shown here is derived from an EMBL/GenBank/DDBJ whole genome shotgun (WGS) entry which is preliminary data.</text>
</comment>
<organism evidence="1 2">
    <name type="scientific">Stenotrophomonas maltophilia</name>
    <name type="common">Pseudomonas maltophilia</name>
    <name type="synonym">Xanthomonas maltophilia</name>
    <dbReference type="NCBI Taxonomy" id="40324"/>
    <lineage>
        <taxon>Bacteria</taxon>
        <taxon>Pseudomonadati</taxon>
        <taxon>Pseudomonadota</taxon>
        <taxon>Gammaproteobacteria</taxon>
        <taxon>Lysobacterales</taxon>
        <taxon>Lysobacteraceae</taxon>
        <taxon>Stenotrophomonas</taxon>
        <taxon>Stenotrophomonas maltophilia group</taxon>
    </lineage>
</organism>
<dbReference type="RefSeq" id="WP_012479595.1">
    <property type="nucleotide sequence ID" value="NZ_AP021908.1"/>
</dbReference>
<dbReference type="EMBL" id="JZRZ01000012">
    <property type="protein sequence ID" value="KKD57488.1"/>
    <property type="molecule type" value="Genomic_DNA"/>
</dbReference>
<name>A0A0F5ZP64_STEMA</name>
<protein>
    <submittedName>
        <fullName evidence="1">Glyoxalase</fullName>
    </submittedName>
</protein>
<accession>A0A0F5ZP64</accession>
<sequence length="147" mass="15863">MGENGQPSSGSTIIPCLRYRDAQAAIDWLQRAFGFHAQAVYADGNTVFHAQLTFGTGMIMLGSASNQSAWSEHAAMPDEVGGRQTQSACVIVTDADAHYARAKAAGARIVIDIADQDYGGRGYACADPEGYLWWFGSYDPWRADHGQ</sequence>
<dbReference type="Pfam" id="PF00903">
    <property type="entry name" value="Glyoxalase"/>
    <property type="match status" value="1"/>
</dbReference>
<dbReference type="InterPro" id="IPR004360">
    <property type="entry name" value="Glyas_Fos-R_dOase_dom"/>
</dbReference>
<dbReference type="PROSITE" id="PS51819">
    <property type="entry name" value="VOC"/>
    <property type="match status" value="1"/>
</dbReference>
<proteinExistence type="predicted"/>
<dbReference type="SUPFAM" id="SSF54593">
    <property type="entry name" value="Glyoxalase/Bleomycin resistance protein/Dihydroxybiphenyl dioxygenase"/>
    <property type="match status" value="1"/>
</dbReference>
<dbReference type="InterPro" id="IPR029068">
    <property type="entry name" value="Glyas_Bleomycin-R_OHBP_Dase"/>
</dbReference>